<evidence type="ECO:0000256" key="3">
    <source>
        <dbReference type="ARBA" id="ARBA00012584"/>
    </source>
</evidence>
<dbReference type="Pfam" id="PF03481">
    <property type="entry name" value="Sua5_C"/>
    <property type="match status" value="1"/>
</dbReference>
<dbReference type="GO" id="GO:0003725">
    <property type="term" value="F:double-stranded RNA binding"/>
    <property type="evidence" value="ECO:0007669"/>
    <property type="project" value="UniProtKB-UniRule"/>
</dbReference>
<dbReference type="PROSITE" id="PS51163">
    <property type="entry name" value="YRDC"/>
    <property type="match status" value="1"/>
</dbReference>
<sequence>MRGTSGMAPSQALTPVHALHARERLLAGDVVAIPTETVYGLAASIASEEGLRKVFHLKNRPLFDPLIVHVASIQEAQRLVQAWPPLVDCLAHTFWPGPLTIVLPKSPQVHPLITSGLDTVAIRAPAHPLAQALIELVGTPLAAPSANKFGRTSPSRPEHVAQEFAGDDLCILDGGACTVGVESTVIEVVRGPDDQDTIRILRPGGVTTAMLQQALAQWPQPVALGRASSTASPGHLKHHYMPPIPLVILHDQAQDVGLPLSVETRQHLAQQLPLPPDWRACELLLNEVPALAARELYSDLRRLATSGADLIYVRAIPERMQHDLWSAIWDRLQRAASVELSPR</sequence>
<keyword evidence="7 13" id="KW-0819">tRNA processing</keyword>
<feature type="binding site" evidence="14">
    <location>
        <position position="119"/>
    </location>
    <ligand>
        <name>ATP</name>
        <dbReference type="ChEBI" id="CHEBI:30616"/>
    </ligand>
</feature>
<feature type="binding site" evidence="14">
    <location>
        <position position="37"/>
    </location>
    <ligand>
        <name>L-threonine</name>
        <dbReference type="ChEBI" id="CHEBI:57926"/>
    </ligand>
</feature>
<gene>
    <name evidence="16" type="ORF">FJZ47_02780</name>
</gene>
<feature type="binding site" evidence="14">
    <location>
        <position position="123"/>
    </location>
    <ligand>
        <name>L-threonine</name>
        <dbReference type="ChEBI" id="CHEBI:57926"/>
    </ligand>
</feature>
<dbReference type="InterPro" id="IPR038385">
    <property type="entry name" value="Sua5/YwlC_C"/>
</dbReference>
<feature type="binding site" evidence="14">
    <location>
        <position position="69"/>
    </location>
    <ligand>
        <name>L-threonine</name>
        <dbReference type="ChEBI" id="CHEBI:57926"/>
    </ligand>
</feature>
<comment type="caution">
    <text evidence="16">The sequence shown here is derived from an EMBL/GenBank/DDBJ whole genome shotgun (WGS) entry which is preliminary data.</text>
</comment>
<comment type="similarity">
    <text evidence="2 13">Belongs to the SUA5 family.</text>
</comment>
<dbReference type="Gene3D" id="3.90.870.10">
    <property type="entry name" value="DHBP synthase"/>
    <property type="match status" value="1"/>
</dbReference>
<dbReference type="Pfam" id="PF01300">
    <property type="entry name" value="Sua5_yciO_yrdC"/>
    <property type="match status" value="1"/>
</dbReference>
<feature type="binding site" evidence="14">
    <location>
        <position position="153"/>
    </location>
    <ligand>
        <name>ATP</name>
        <dbReference type="ChEBI" id="CHEBI:30616"/>
    </ligand>
</feature>
<evidence type="ECO:0000256" key="13">
    <source>
        <dbReference type="PIRNR" id="PIRNR004930"/>
    </source>
</evidence>
<dbReference type="GO" id="GO:0005737">
    <property type="term" value="C:cytoplasm"/>
    <property type="evidence" value="ECO:0007669"/>
    <property type="project" value="UniProtKB-SubCell"/>
</dbReference>
<keyword evidence="6 13" id="KW-0808">Transferase</keyword>
<evidence type="ECO:0000256" key="10">
    <source>
        <dbReference type="ARBA" id="ARBA00022840"/>
    </source>
</evidence>
<dbReference type="InterPro" id="IPR010923">
    <property type="entry name" value="T(6)A37_SUA5"/>
</dbReference>
<dbReference type="InterPro" id="IPR006070">
    <property type="entry name" value="Sua5-like_dom"/>
</dbReference>
<evidence type="ECO:0000313" key="16">
    <source>
        <dbReference type="EMBL" id="MBM3222716.1"/>
    </source>
</evidence>
<dbReference type="InterPro" id="IPR005145">
    <property type="entry name" value="Sua5_C"/>
</dbReference>
<dbReference type="Gene3D" id="3.40.50.11030">
    <property type="entry name" value="Threonylcarbamoyl-AMP synthase, C-terminal domain"/>
    <property type="match status" value="1"/>
</dbReference>
<evidence type="ECO:0000256" key="5">
    <source>
        <dbReference type="ARBA" id="ARBA00022490"/>
    </source>
</evidence>
<comment type="subcellular location">
    <subcellularLocation>
        <location evidence="1 13">Cytoplasm</location>
    </subcellularLocation>
</comment>
<dbReference type="GO" id="GO:0006450">
    <property type="term" value="P:regulation of translational fidelity"/>
    <property type="evidence" value="ECO:0007669"/>
    <property type="project" value="TreeGrafter"/>
</dbReference>
<keyword evidence="5 13" id="KW-0963">Cytoplasm</keyword>
<evidence type="ECO:0000256" key="7">
    <source>
        <dbReference type="ARBA" id="ARBA00022694"/>
    </source>
</evidence>
<dbReference type="InterPro" id="IPR050156">
    <property type="entry name" value="TC-AMP_synthase_SUA5"/>
</dbReference>
<dbReference type="FunFam" id="3.90.870.10:FF:000009">
    <property type="entry name" value="Threonylcarbamoyl-AMP synthase, putative"/>
    <property type="match status" value="1"/>
</dbReference>
<dbReference type="EC" id="2.7.7.87" evidence="3 13"/>
<dbReference type="GO" id="GO:0000049">
    <property type="term" value="F:tRNA binding"/>
    <property type="evidence" value="ECO:0007669"/>
    <property type="project" value="TreeGrafter"/>
</dbReference>
<dbReference type="InterPro" id="IPR017945">
    <property type="entry name" value="DHBP_synth_RibB-like_a/b_dom"/>
</dbReference>
<keyword evidence="8 13" id="KW-0548">Nucleotidyltransferase</keyword>
<dbReference type="PANTHER" id="PTHR17490">
    <property type="entry name" value="SUA5"/>
    <property type="match status" value="1"/>
</dbReference>
<feature type="binding site" evidence="14">
    <location>
        <position position="143"/>
    </location>
    <ligand>
        <name>L-threonine</name>
        <dbReference type="ChEBI" id="CHEBI:57926"/>
    </ligand>
</feature>
<dbReference type="Proteomes" id="UP000712673">
    <property type="component" value="Unassembled WGS sequence"/>
</dbReference>
<dbReference type="GO" id="GO:0005524">
    <property type="term" value="F:ATP binding"/>
    <property type="evidence" value="ECO:0007669"/>
    <property type="project" value="UniProtKB-UniRule"/>
</dbReference>
<evidence type="ECO:0000256" key="9">
    <source>
        <dbReference type="ARBA" id="ARBA00022741"/>
    </source>
</evidence>
<feature type="domain" description="YrdC-like" evidence="15">
    <location>
        <begin position="15"/>
        <end position="206"/>
    </location>
</feature>
<evidence type="ECO:0000256" key="12">
    <source>
        <dbReference type="ARBA" id="ARBA00048366"/>
    </source>
</evidence>
<keyword evidence="9 13" id="KW-0547">Nucleotide-binding</keyword>
<feature type="binding site" evidence="14">
    <location>
        <position position="183"/>
    </location>
    <ligand>
        <name>L-threonine</name>
        <dbReference type="ChEBI" id="CHEBI:57926"/>
    </ligand>
</feature>
<protein>
    <recommendedName>
        <fullName evidence="4 13">Threonylcarbamoyl-AMP synthase</fullName>
        <shortName evidence="13">TC-AMP synthase</shortName>
        <ecNumber evidence="3 13">2.7.7.87</ecNumber>
    </recommendedName>
    <alternativeName>
        <fullName evidence="11 13">L-threonylcarbamoyladenylate synthase</fullName>
    </alternativeName>
</protein>
<comment type="catalytic activity">
    <reaction evidence="12 13">
        <text>L-threonine + hydrogencarbonate + ATP = L-threonylcarbamoyladenylate + diphosphate + H2O</text>
        <dbReference type="Rhea" id="RHEA:36407"/>
        <dbReference type="ChEBI" id="CHEBI:15377"/>
        <dbReference type="ChEBI" id="CHEBI:17544"/>
        <dbReference type="ChEBI" id="CHEBI:30616"/>
        <dbReference type="ChEBI" id="CHEBI:33019"/>
        <dbReference type="ChEBI" id="CHEBI:57926"/>
        <dbReference type="ChEBI" id="CHEBI:73682"/>
        <dbReference type="EC" id="2.7.7.87"/>
    </reaction>
</comment>
<dbReference type="PIRSF" id="PIRSF004930">
    <property type="entry name" value="Tln_factor_SUA5"/>
    <property type="match status" value="1"/>
</dbReference>
<feature type="binding site" evidence="14">
    <location>
        <position position="60"/>
    </location>
    <ligand>
        <name>ATP</name>
        <dbReference type="ChEBI" id="CHEBI:30616"/>
    </ligand>
</feature>
<proteinExistence type="inferred from homology"/>
<dbReference type="AlphaFoldDB" id="A0A937VZZ9"/>
<evidence type="ECO:0000256" key="1">
    <source>
        <dbReference type="ARBA" id="ARBA00004496"/>
    </source>
</evidence>
<name>A0A937VZZ9_UNCTE</name>
<dbReference type="GO" id="GO:0008033">
    <property type="term" value="P:tRNA processing"/>
    <property type="evidence" value="ECO:0007669"/>
    <property type="project" value="UniProtKB-KW"/>
</dbReference>
<accession>A0A937VZZ9</accession>
<dbReference type="NCBIfam" id="TIGR00057">
    <property type="entry name" value="L-threonylcarbamoyladenylate synthase"/>
    <property type="match status" value="1"/>
</dbReference>
<feature type="binding site" evidence="14">
    <location>
        <position position="202"/>
    </location>
    <ligand>
        <name>ATP</name>
        <dbReference type="ChEBI" id="CHEBI:30616"/>
    </ligand>
</feature>
<dbReference type="GO" id="GO:0061710">
    <property type="term" value="F:L-threonylcarbamoyladenylate synthase"/>
    <property type="evidence" value="ECO:0007669"/>
    <property type="project" value="UniProtKB-EC"/>
</dbReference>
<dbReference type="EMBL" id="VGLS01000046">
    <property type="protein sequence ID" value="MBM3222716.1"/>
    <property type="molecule type" value="Genomic_DNA"/>
</dbReference>
<organism evidence="16 17">
    <name type="scientific">Tectimicrobiota bacterium</name>
    <dbReference type="NCBI Taxonomy" id="2528274"/>
    <lineage>
        <taxon>Bacteria</taxon>
        <taxon>Pseudomonadati</taxon>
        <taxon>Nitrospinota/Tectimicrobiota group</taxon>
        <taxon>Candidatus Tectimicrobiota</taxon>
    </lineage>
</organism>
<dbReference type="PANTHER" id="PTHR17490:SF16">
    <property type="entry name" value="THREONYLCARBAMOYL-AMP SYNTHASE"/>
    <property type="match status" value="1"/>
</dbReference>
<feature type="binding site" evidence="14">
    <location>
        <position position="240"/>
    </location>
    <ligand>
        <name>ATP</name>
        <dbReference type="ChEBI" id="CHEBI:30616"/>
    </ligand>
</feature>
<evidence type="ECO:0000256" key="8">
    <source>
        <dbReference type="ARBA" id="ARBA00022695"/>
    </source>
</evidence>
<evidence type="ECO:0000256" key="4">
    <source>
        <dbReference type="ARBA" id="ARBA00015492"/>
    </source>
</evidence>
<keyword evidence="10 13" id="KW-0067">ATP-binding</keyword>
<evidence type="ECO:0000256" key="2">
    <source>
        <dbReference type="ARBA" id="ARBA00007663"/>
    </source>
</evidence>
<feature type="binding site" evidence="14">
    <location>
        <position position="145"/>
    </location>
    <ligand>
        <name>ATP</name>
        <dbReference type="ChEBI" id="CHEBI:30616"/>
    </ligand>
</feature>
<evidence type="ECO:0000256" key="11">
    <source>
        <dbReference type="ARBA" id="ARBA00029774"/>
    </source>
</evidence>
<evidence type="ECO:0000313" key="17">
    <source>
        <dbReference type="Proteomes" id="UP000712673"/>
    </source>
</evidence>
<evidence type="ECO:0000256" key="6">
    <source>
        <dbReference type="ARBA" id="ARBA00022679"/>
    </source>
</evidence>
<comment type="function">
    <text evidence="13">Required for the formation of a threonylcarbamoyl group on adenosine at position 37 (t(6)A37) in tRNAs that read codons beginning with adenine.</text>
</comment>
<reference evidence="16" key="1">
    <citation type="submission" date="2019-03" db="EMBL/GenBank/DDBJ databases">
        <title>Lake Tanganyika Metagenome-Assembled Genomes (MAGs).</title>
        <authorList>
            <person name="Tran P."/>
        </authorList>
    </citation>
    <scope>NUCLEOTIDE SEQUENCE</scope>
    <source>
        <strain evidence="16">K_DeepCast_65m_m2_066</strain>
    </source>
</reference>
<dbReference type="SUPFAM" id="SSF55821">
    <property type="entry name" value="YrdC/RibB"/>
    <property type="match status" value="1"/>
</dbReference>
<evidence type="ECO:0000259" key="15">
    <source>
        <dbReference type="PROSITE" id="PS51163"/>
    </source>
</evidence>
<evidence type="ECO:0000256" key="14">
    <source>
        <dbReference type="PIRSR" id="PIRSR004930-1"/>
    </source>
</evidence>